<keyword evidence="2" id="KW-1185">Reference proteome</keyword>
<evidence type="ECO:0000313" key="2">
    <source>
        <dbReference type="Proteomes" id="UP001243989"/>
    </source>
</evidence>
<dbReference type="RefSeq" id="XP_060437398.1">
    <property type="nucleotide sequence ID" value="XM_060582373.1"/>
</dbReference>
<evidence type="ECO:0000313" key="1">
    <source>
        <dbReference type="EMBL" id="KAK1613523.1"/>
    </source>
</evidence>
<sequence>MAFNYDHGDITIHVKNEQSTGRHALSVSSDAMRRASKVWATLLSGPFAEGRGETATLDYTEDATQAVLIVMDIIHLRFDRVPAILSLRGLRDLAVFTDKFDITHIVVPWLTGWLSWHSMKVNEKGSEVDWLWIAWEYGLLSVFNHVGKNLAFGSSHVAQSQAWGVFERDGMTDAAMLPPGTEDSILQARKDMTNTLLTLVYDYLDALLASPDRPQAMAGPFGDRSKCRNSRCDCIRLQLGSLILALKSIGLYPRKTADEVDMLPSQLRDELLKIRLSDCLNNELGRVNNDRFSSVWRKTCGDFDGVQQVIGKSISETASFATKEVLKHVERQNIKAKLAAGLVPGVAGNMILSLRTVLHKLG</sequence>
<organism evidence="1 2">
    <name type="scientific">Colletotrichum phormii</name>
    <dbReference type="NCBI Taxonomy" id="359342"/>
    <lineage>
        <taxon>Eukaryota</taxon>
        <taxon>Fungi</taxon>
        <taxon>Dikarya</taxon>
        <taxon>Ascomycota</taxon>
        <taxon>Pezizomycotina</taxon>
        <taxon>Sordariomycetes</taxon>
        <taxon>Hypocreomycetidae</taxon>
        <taxon>Glomerellales</taxon>
        <taxon>Glomerellaceae</taxon>
        <taxon>Colletotrichum</taxon>
        <taxon>Colletotrichum acutatum species complex</taxon>
    </lineage>
</organism>
<dbReference type="EMBL" id="JAHMHQ010000053">
    <property type="protein sequence ID" value="KAK1613523.1"/>
    <property type="molecule type" value="Genomic_DNA"/>
</dbReference>
<dbReference type="AlphaFoldDB" id="A0AAI9ZBY1"/>
<comment type="caution">
    <text evidence="1">The sequence shown here is derived from an EMBL/GenBank/DDBJ whole genome shotgun (WGS) entry which is preliminary data.</text>
</comment>
<protein>
    <recommendedName>
        <fullName evidence="3">Nuclear pore protein</fullName>
    </recommendedName>
</protein>
<reference evidence="1" key="1">
    <citation type="submission" date="2021-06" db="EMBL/GenBank/DDBJ databases">
        <title>Comparative genomics, transcriptomics and evolutionary studies reveal genomic signatures of adaptation to plant cell wall in hemibiotrophic fungi.</title>
        <authorList>
            <consortium name="DOE Joint Genome Institute"/>
            <person name="Baroncelli R."/>
            <person name="Diaz J.F."/>
            <person name="Benocci T."/>
            <person name="Peng M."/>
            <person name="Battaglia E."/>
            <person name="Haridas S."/>
            <person name="Andreopoulos W."/>
            <person name="Labutti K."/>
            <person name="Pangilinan J."/>
            <person name="Floch G.L."/>
            <person name="Makela M.R."/>
            <person name="Henrissat B."/>
            <person name="Grigoriev I.V."/>
            <person name="Crouch J.A."/>
            <person name="De Vries R.P."/>
            <person name="Sukno S.A."/>
            <person name="Thon M.R."/>
        </authorList>
    </citation>
    <scope>NUCLEOTIDE SEQUENCE</scope>
    <source>
        <strain evidence="1">CBS 102054</strain>
    </source>
</reference>
<dbReference type="GeneID" id="85467235"/>
<name>A0AAI9ZBY1_9PEZI</name>
<accession>A0AAI9ZBY1</accession>
<gene>
    <name evidence="1" type="ORF">BDP81DRAFT_187541</name>
</gene>
<proteinExistence type="predicted"/>
<dbReference type="Proteomes" id="UP001243989">
    <property type="component" value="Unassembled WGS sequence"/>
</dbReference>
<evidence type="ECO:0008006" key="3">
    <source>
        <dbReference type="Google" id="ProtNLM"/>
    </source>
</evidence>